<protein>
    <submittedName>
        <fullName evidence="2">Uncharacterized protein</fullName>
    </submittedName>
</protein>
<feature type="transmembrane region" description="Helical" evidence="1">
    <location>
        <begin position="30"/>
        <end position="48"/>
    </location>
</feature>
<organism evidence="2">
    <name type="scientific">Xenorhabdus bovienii str. feltiae Moldova</name>
    <dbReference type="NCBI Taxonomy" id="1398200"/>
    <lineage>
        <taxon>Bacteria</taxon>
        <taxon>Pseudomonadati</taxon>
        <taxon>Pseudomonadota</taxon>
        <taxon>Gammaproteobacteria</taxon>
        <taxon>Enterobacterales</taxon>
        <taxon>Morganellaceae</taxon>
        <taxon>Xenorhabdus</taxon>
    </lineage>
</organism>
<dbReference type="SUPFAM" id="SSF103473">
    <property type="entry name" value="MFS general substrate transporter"/>
    <property type="match status" value="1"/>
</dbReference>
<dbReference type="AlphaFoldDB" id="A0A077NI99"/>
<keyword evidence="1" id="KW-0812">Transmembrane</keyword>
<feature type="transmembrane region" description="Helical" evidence="1">
    <location>
        <begin position="6"/>
        <end position="23"/>
    </location>
</feature>
<keyword evidence="1" id="KW-0472">Membrane</keyword>
<dbReference type="EMBL" id="CBSV010000154">
    <property type="protein sequence ID" value="CDH01887.1"/>
    <property type="molecule type" value="Genomic_DNA"/>
</dbReference>
<evidence type="ECO:0000313" key="2">
    <source>
        <dbReference type="EMBL" id="CDH01887.1"/>
    </source>
</evidence>
<proteinExistence type="predicted"/>
<name>A0A077NI99_XENBV</name>
<comment type="caution">
    <text evidence="2">The sequence shown here is derived from an EMBL/GenBank/DDBJ whole genome shotgun (WGS) entry which is preliminary data.</text>
</comment>
<keyword evidence="1" id="KW-1133">Transmembrane helix</keyword>
<evidence type="ECO:0000256" key="1">
    <source>
        <dbReference type="SAM" id="Phobius"/>
    </source>
</evidence>
<reference evidence="2" key="1">
    <citation type="submission" date="2013-07" db="EMBL/GenBank/DDBJ databases">
        <title>Sub-species coevolution in mutualistic symbiosis.</title>
        <authorList>
            <person name="Murfin K."/>
            <person name="Klassen J."/>
            <person name="Lee M."/>
            <person name="Forst S."/>
            <person name="Stock P."/>
            <person name="Goodrich-Blair H."/>
        </authorList>
    </citation>
    <scope>NUCLEOTIDE SEQUENCE [LARGE SCALE GENOMIC DNA]</scope>
    <source>
        <strain evidence="2">Feltiae Moldova</strain>
    </source>
</reference>
<sequence length="103" mass="11959">MPFFLFYLVLVVIWVILSLSVYYKKNTIRTTYAYTFLFILVYCLVWILGFSPFLMVLLIIFLGIFHSSGLIVSQTWLMHEASEAPEFANSLYIAFSNLGIQNL</sequence>
<dbReference type="Proteomes" id="UP000028487">
    <property type="component" value="Unassembled WGS sequence"/>
</dbReference>
<dbReference type="InterPro" id="IPR036259">
    <property type="entry name" value="MFS_trans_sf"/>
</dbReference>
<dbReference type="HOGENOM" id="CLU_2262731_0_0_6"/>
<gene>
    <name evidence="2" type="ORF">XBFM1_2370024</name>
</gene>
<accession>A0A077NI99</accession>